<dbReference type="OrthoDB" id="1122830at2"/>
<gene>
    <name evidence="1" type="ORF">C8N47_11122</name>
</gene>
<dbReference type="AlphaFoldDB" id="A0A2T5C078"/>
<evidence type="ECO:0000313" key="2">
    <source>
        <dbReference type="Proteomes" id="UP000243525"/>
    </source>
</evidence>
<dbReference type="EMBL" id="QAAD01000011">
    <property type="protein sequence ID" value="PTN07982.1"/>
    <property type="molecule type" value="Genomic_DNA"/>
</dbReference>
<evidence type="ECO:0000313" key="1">
    <source>
        <dbReference type="EMBL" id="PTN07982.1"/>
    </source>
</evidence>
<keyword evidence="2" id="KW-1185">Reference proteome</keyword>
<protein>
    <submittedName>
        <fullName evidence="1">Uncharacterized protein</fullName>
    </submittedName>
</protein>
<proteinExistence type="predicted"/>
<dbReference type="RefSeq" id="WP_107822717.1">
    <property type="nucleotide sequence ID" value="NZ_QAAD01000011.1"/>
</dbReference>
<sequence>MEAIIIQPKDQDDLKFFVELAKRLGAKFKTLDELQDEQLQSRMLQNAETNEIAKSDVIATLKSMANEDPSPYNED</sequence>
<dbReference type="Proteomes" id="UP000243525">
    <property type="component" value="Unassembled WGS sequence"/>
</dbReference>
<name>A0A2T5C078_9BACT</name>
<comment type="caution">
    <text evidence="1">The sequence shown here is derived from an EMBL/GenBank/DDBJ whole genome shotgun (WGS) entry which is preliminary data.</text>
</comment>
<accession>A0A2T5C078</accession>
<reference evidence="1 2" key="1">
    <citation type="submission" date="2018-04" db="EMBL/GenBank/DDBJ databases">
        <title>Genomic Encyclopedia of Archaeal and Bacterial Type Strains, Phase II (KMG-II): from individual species to whole genera.</title>
        <authorList>
            <person name="Goeker M."/>
        </authorList>
    </citation>
    <scope>NUCLEOTIDE SEQUENCE [LARGE SCALE GENOMIC DNA]</scope>
    <source>
        <strain evidence="1 2">DSM 28823</strain>
    </source>
</reference>
<organism evidence="1 2">
    <name type="scientific">Mangrovibacterium marinum</name>
    <dbReference type="NCBI Taxonomy" id="1639118"/>
    <lineage>
        <taxon>Bacteria</taxon>
        <taxon>Pseudomonadati</taxon>
        <taxon>Bacteroidota</taxon>
        <taxon>Bacteroidia</taxon>
        <taxon>Marinilabiliales</taxon>
        <taxon>Prolixibacteraceae</taxon>
        <taxon>Mangrovibacterium</taxon>
    </lineage>
</organism>